<dbReference type="AlphaFoldDB" id="A0A166TP27"/>
<dbReference type="OrthoDB" id="3225069at2759"/>
<dbReference type="Proteomes" id="UP000076532">
    <property type="component" value="Unassembled WGS sequence"/>
</dbReference>
<reference evidence="2 3" key="1">
    <citation type="journal article" date="2016" name="Mol. Biol. Evol.">
        <title>Comparative Genomics of Early-Diverging Mushroom-Forming Fungi Provides Insights into the Origins of Lignocellulose Decay Capabilities.</title>
        <authorList>
            <person name="Nagy L.G."/>
            <person name="Riley R."/>
            <person name="Tritt A."/>
            <person name="Adam C."/>
            <person name="Daum C."/>
            <person name="Floudas D."/>
            <person name="Sun H."/>
            <person name="Yadav J.S."/>
            <person name="Pangilinan J."/>
            <person name="Larsson K.H."/>
            <person name="Matsuura K."/>
            <person name="Barry K."/>
            <person name="Labutti K."/>
            <person name="Kuo R."/>
            <person name="Ohm R.A."/>
            <person name="Bhattacharya S.S."/>
            <person name="Shirouzu T."/>
            <person name="Yoshinaga Y."/>
            <person name="Martin F.M."/>
            <person name="Grigoriev I.V."/>
            <person name="Hibbett D.S."/>
        </authorList>
    </citation>
    <scope>NUCLEOTIDE SEQUENCE [LARGE SCALE GENOMIC DNA]</scope>
    <source>
        <strain evidence="2 3">CBS 109695</strain>
    </source>
</reference>
<feature type="coiled-coil region" evidence="1">
    <location>
        <begin position="18"/>
        <end position="45"/>
    </location>
</feature>
<protein>
    <submittedName>
        <fullName evidence="2">Uncharacterized protein</fullName>
    </submittedName>
</protein>
<evidence type="ECO:0000313" key="2">
    <source>
        <dbReference type="EMBL" id="KZP30822.1"/>
    </source>
</evidence>
<name>A0A166TP27_9AGAM</name>
<dbReference type="SUPFAM" id="SSF52047">
    <property type="entry name" value="RNI-like"/>
    <property type="match status" value="1"/>
</dbReference>
<dbReference type="EMBL" id="KV417492">
    <property type="protein sequence ID" value="KZP30822.1"/>
    <property type="molecule type" value="Genomic_DNA"/>
</dbReference>
<keyword evidence="1" id="KW-0175">Coiled coil</keyword>
<gene>
    <name evidence="2" type="ORF">FIBSPDRAFT_979000</name>
</gene>
<evidence type="ECO:0000256" key="1">
    <source>
        <dbReference type="SAM" id="Coils"/>
    </source>
</evidence>
<organism evidence="2 3">
    <name type="scientific">Athelia psychrophila</name>
    <dbReference type="NCBI Taxonomy" id="1759441"/>
    <lineage>
        <taxon>Eukaryota</taxon>
        <taxon>Fungi</taxon>
        <taxon>Dikarya</taxon>
        <taxon>Basidiomycota</taxon>
        <taxon>Agaricomycotina</taxon>
        <taxon>Agaricomycetes</taxon>
        <taxon>Agaricomycetidae</taxon>
        <taxon>Atheliales</taxon>
        <taxon>Atheliaceae</taxon>
        <taxon>Athelia</taxon>
    </lineage>
</organism>
<evidence type="ECO:0000313" key="3">
    <source>
        <dbReference type="Proteomes" id="UP000076532"/>
    </source>
</evidence>
<accession>A0A166TP27</accession>
<keyword evidence="3" id="KW-1185">Reference proteome</keyword>
<sequence>MHVDGDRQRRVLSLLKCLEELEAARRELLLKLEDLDARKRAIQLEHNALFNLDATTSNLPDEILAMVFEVGIEIQLDPLLLKENSFKFHTSEPYPTPIHFGDLVSHVSHRWRSIALATPRLWIHIRCGPISMNGKDIWGKRKQWRERAAVYLCRSRSSPVDIHIKGLREEDYTPAFLQLITGHLGHCRQLFIRDVPEAVVPLLVQPLSAPAPLLRSFGAGLEGDSDMAFEDPVFLPFSAPGLVTADLHGAYLPNLLPVFASVTSLRMTDTFIGSRKDNASLRDGLMGLKSLNHLEIQFKYYRRAATANVILLPTVEFLHVNVMEDAPLFYVTSFLDDIQAPSLISLSLNKWYCQHSNTLEPNKFPTLQHLVLYDCNIGKHEGDLDDIADLARQFPDITRFTSQVSQGHTPDYAG</sequence>
<proteinExistence type="predicted"/>